<dbReference type="KEGG" id="mgin:FRZ54_10730"/>
<feature type="region of interest" description="Disordered" evidence="1">
    <location>
        <begin position="1"/>
        <end position="23"/>
    </location>
</feature>
<accession>A0A5B8UVE8</accession>
<evidence type="ECO:0000313" key="2">
    <source>
        <dbReference type="EMBL" id="QEC63034.1"/>
    </source>
</evidence>
<dbReference type="AlphaFoldDB" id="A0A5B8UVE8"/>
<dbReference type="Proteomes" id="UP000321479">
    <property type="component" value="Chromosome"/>
</dbReference>
<gene>
    <name evidence="2" type="ORF">FRZ54_10730</name>
</gene>
<dbReference type="EMBL" id="CP042436">
    <property type="protein sequence ID" value="QEC63034.1"/>
    <property type="molecule type" value="Genomic_DNA"/>
</dbReference>
<evidence type="ECO:0000256" key="1">
    <source>
        <dbReference type="SAM" id="MobiDB-lite"/>
    </source>
</evidence>
<protein>
    <submittedName>
        <fullName evidence="2">Uncharacterized protein</fullName>
    </submittedName>
</protein>
<evidence type="ECO:0000313" key="3">
    <source>
        <dbReference type="Proteomes" id="UP000321479"/>
    </source>
</evidence>
<feature type="compositionally biased region" description="Basic and acidic residues" evidence="1">
    <location>
        <begin position="1"/>
        <end position="11"/>
    </location>
</feature>
<name>A0A5B8UVE8_9SPHI</name>
<proteinExistence type="predicted"/>
<keyword evidence="3" id="KW-1185">Reference proteome</keyword>
<reference evidence="2 3" key="1">
    <citation type="journal article" date="2017" name="Curr. Microbiol.">
        <title>Mucilaginibacter ginsenosidivorans sp. nov., Isolated from Soil of Ginseng Field.</title>
        <authorList>
            <person name="Kim M.M."/>
            <person name="Siddiqi M.Z."/>
            <person name="Im W.T."/>
        </authorList>
    </citation>
    <scope>NUCLEOTIDE SEQUENCE [LARGE SCALE GENOMIC DNA]</scope>
    <source>
        <strain evidence="2 3">Gsoil 3017</strain>
    </source>
</reference>
<sequence>MDSHTLAKEPDGSGNKGAGSDMYVNLTQKPSDGAPNMIIQAHEEIHADDNDKGVDRTVKATGITLKTPALDVINAGYHANYLTHKADEVATSRTENIIRNDLGIAPRETYFLKELHALPGPHLIEIPHTIDINTGDDKKDN</sequence>
<organism evidence="2 3">
    <name type="scientific">Mucilaginibacter ginsenosidivorans</name>
    <dbReference type="NCBI Taxonomy" id="398053"/>
    <lineage>
        <taxon>Bacteria</taxon>
        <taxon>Pseudomonadati</taxon>
        <taxon>Bacteroidota</taxon>
        <taxon>Sphingobacteriia</taxon>
        <taxon>Sphingobacteriales</taxon>
        <taxon>Sphingobacteriaceae</taxon>
        <taxon>Mucilaginibacter</taxon>
    </lineage>
</organism>
<dbReference type="RefSeq" id="WP_147031610.1">
    <property type="nucleotide sequence ID" value="NZ_CP042436.1"/>
</dbReference>